<accession>A0A1Q9ANW9</accession>
<evidence type="ECO:0000313" key="2">
    <source>
        <dbReference type="Proteomes" id="UP000186143"/>
    </source>
</evidence>
<dbReference type="AlphaFoldDB" id="A0A1Q9ANW9"/>
<evidence type="ECO:0000313" key="1">
    <source>
        <dbReference type="EMBL" id="OLP57031.1"/>
    </source>
</evidence>
<dbReference type="InterPro" id="IPR025961">
    <property type="entry name" value="Metal_resist"/>
</dbReference>
<sequence>MSETGFRRLVLGLLVLNVFLVSALAGAGLFYINRAPPPSGGRLPLAGEDLPRETRAAFQKALSDARRGARATTLAAQQARIEAAALMGQETLDRASLSDALARARAAEMAVRAAAEEKAIDFVTDLPLEDRRRLAQGLIRREAPKPAGR</sequence>
<organism evidence="1 2">
    <name type="scientific">Xaviernesmea rhizosphaerae</name>
    <dbReference type="NCBI Taxonomy" id="1672749"/>
    <lineage>
        <taxon>Bacteria</taxon>
        <taxon>Pseudomonadati</taxon>
        <taxon>Pseudomonadota</taxon>
        <taxon>Alphaproteobacteria</taxon>
        <taxon>Hyphomicrobiales</taxon>
        <taxon>Rhizobiaceae</taxon>
        <taxon>Rhizobium/Agrobacterium group</taxon>
        <taxon>Xaviernesmea</taxon>
    </lineage>
</organism>
<dbReference type="EMBL" id="MKIO01000020">
    <property type="protein sequence ID" value="OLP57031.1"/>
    <property type="molecule type" value="Genomic_DNA"/>
</dbReference>
<name>A0A1Q9ANW9_9HYPH</name>
<protein>
    <recommendedName>
        <fullName evidence="3">Periplasmic heavy metal sensor</fullName>
    </recommendedName>
</protein>
<comment type="caution">
    <text evidence="1">The sequence shown here is derived from an EMBL/GenBank/DDBJ whole genome shotgun (WGS) entry which is preliminary data.</text>
</comment>
<dbReference type="STRING" id="1672749.BJF92_21220"/>
<dbReference type="OrthoDB" id="8481641at2"/>
<dbReference type="Proteomes" id="UP000186143">
    <property type="component" value="Unassembled WGS sequence"/>
</dbReference>
<dbReference type="RefSeq" id="WP_075633385.1">
    <property type="nucleotide sequence ID" value="NZ_MKIO01000020.1"/>
</dbReference>
<proteinExistence type="predicted"/>
<evidence type="ECO:0008006" key="3">
    <source>
        <dbReference type="Google" id="ProtNLM"/>
    </source>
</evidence>
<dbReference type="Pfam" id="PF13801">
    <property type="entry name" value="Metal_resist"/>
    <property type="match status" value="1"/>
</dbReference>
<reference evidence="1 2" key="1">
    <citation type="submission" date="2016-09" db="EMBL/GenBank/DDBJ databases">
        <title>Rhizobium sp. nov., a novel species isolated from the rice rhizosphere.</title>
        <authorList>
            <person name="Zhao J."/>
            <person name="Zhang X."/>
        </authorList>
    </citation>
    <scope>NUCLEOTIDE SEQUENCE [LARGE SCALE GENOMIC DNA]</scope>
    <source>
        <strain evidence="1 2">MH17</strain>
    </source>
</reference>
<gene>
    <name evidence="1" type="ORF">BJF92_21220</name>
</gene>